<name>A0AAE0SIZ1_9BIVA</name>
<dbReference type="AlphaFoldDB" id="A0AAE0SIZ1"/>
<feature type="compositionally biased region" description="Acidic residues" evidence="1">
    <location>
        <begin position="39"/>
        <end position="49"/>
    </location>
</feature>
<protein>
    <submittedName>
        <fullName evidence="2">Uncharacterized protein</fullName>
    </submittedName>
</protein>
<comment type="caution">
    <text evidence="2">The sequence shown here is derived from an EMBL/GenBank/DDBJ whole genome shotgun (WGS) entry which is preliminary data.</text>
</comment>
<keyword evidence="3" id="KW-1185">Reference proteome</keyword>
<evidence type="ECO:0000313" key="3">
    <source>
        <dbReference type="Proteomes" id="UP001195483"/>
    </source>
</evidence>
<dbReference type="Proteomes" id="UP001195483">
    <property type="component" value="Unassembled WGS sequence"/>
</dbReference>
<evidence type="ECO:0000256" key="1">
    <source>
        <dbReference type="SAM" id="MobiDB-lite"/>
    </source>
</evidence>
<sequence>MPSTCFEAKDFRMKRSMIMTTSMNGENDRDDGDHGESGSIDDDGVDDVDDKVVGESKCDNYEGDVRVVNTDDNDFGEGDESNTRYRFLLPIWVKGCYTP</sequence>
<gene>
    <name evidence="2" type="ORF">CHS0354_022572</name>
</gene>
<dbReference type="EMBL" id="JAEAOA010001368">
    <property type="protein sequence ID" value="KAK3592328.1"/>
    <property type="molecule type" value="Genomic_DNA"/>
</dbReference>
<reference evidence="2" key="3">
    <citation type="submission" date="2023-05" db="EMBL/GenBank/DDBJ databases">
        <authorList>
            <person name="Smith C.H."/>
        </authorList>
    </citation>
    <scope>NUCLEOTIDE SEQUENCE</scope>
    <source>
        <strain evidence="2">CHS0354</strain>
        <tissue evidence="2">Mantle</tissue>
    </source>
</reference>
<proteinExistence type="predicted"/>
<organism evidence="2 3">
    <name type="scientific">Potamilus streckersoni</name>
    <dbReference type="NCBI Taxonomy" id="2493646"/>
    <lineage>
        <taxon>Eukaryota</taxon>
        <taxon>Metazoa</taxon>
        <taxon>Spiralia</taxon>
        <taxon>Lophotrochozoa</taxon>
        <taxon>Mollusca</taxon>
        <taxon>Bivalvia</taxon>
        <taxon>Autobranchia</taxon>
        <taxon>Heteroconchia</taxon>
        <taxon>Palaeoheterodonta</taxon>
        <taxon>Unionida</taxon>
        <taxon>Unionoidea</taxon>
        <taxon>Unionidae</taxon>
        <taxon>Ambleminae</taxon>
        <taxon>Lampsilini</taxon>
        <taxon>Potamilus</taxon>
    </lineage>
</organism>
<feature type="region of interest" description="Disordered" evidence="1">
    <location>
        <begin position="20"/>
        <end position="51"/>
    </location>
</feature>
<accession>A0AAE0SIZ1</accession>
<reference evidence="2" key="2">
    <citation type="journal article" date="2021" name="Genome Biol. Evol.">
        <title>Developing a high-quality reference genome for a parasitic bivalve with doubly uniparental inheritance (Bivalvia: Unionida).</title>
        <authorList>
            <person name="Smith C.H."/>
        </authorList>
    </citation>
    <scope>NUCLEOTIDE SEQUENCE</scope>
    <source>
        <strain evidence="2">CHS0354</strain>
        <tissue evidence="2">Mantle</tissue>
    </source>
</reference>
<reference evidence="2" key="1">
    <citation type="journal article" date="2021" name="Genome Biol. Evol.">
        <title>A High-Quality Reference Genome for a Parasitic Bivalve with Doubly Uniparental Inheritance (Bivalvia: Unionida).</title>
        <authorList>
            <person name="Smith C.H."/>
        </authorList>
    </citation>
    <scope>NUCLEOTIDE SEQUENCE</scope>
    <source>
        <strain evidence="2">CHS0354</strain>
    </source>
</reference>
<evidence type="ECO:0000313" key="2">
    <source>
        <dbReference type="EMBL" id="KAK3592328.1"/>
    </source>
</evidence>